<sequence length="221" mass="23375">MALNPQLVNSPPPHNHAAVTSSGQGLPAPVPVPFGPHEHFFLLRNGVMLSLDGLGPSASAAVKNVTGVIYLSNIRMVFVLSKPDASAGGMYAFDFPLAYIRTERFHQPIFGANNLTANCFSTADDGGPNGARPPHALTLYFREGGVGTFLPLFFQLVQQARDLNAAAPPPPGVSPVAPTPAQTSQMVQTAYIDPNDPTQVYLVTGTGTQPSAPPLIQRHGW</sequence>
<dbReference type="EMBL" id="HBDW01003374">
    <property type="protein sequence ID" value="CAD8218908.1"/>
    <property type="molecule type" value="Transcribed_RNA"/>
</dbReference>
<dbReference type="SUPFAM" id="SSF50729">
    <property type="entry name" value="PH domain-like"/>
    <property type="match status" value="1"/>
</dbReference>
<dbReference type="GO" id="GO:0003713">
    <property type="term" value="F:transcription coactivator activity"/>
    <property type="evidence" value="ECO:0007669"/>
    <property type="project" value="InterPro"/>
</dbReference>
<dbReference type="AlphaFoldDB" id="A0A6T5WSW8"/>
<proteinExistence type="predicted"/>
<reference evidence="3" key="1">
    <citation type="submission" date="2020-10" db="EMBL/GenBank/DDBJ databases">
        <title>Unveiling of a novel bifunctional photoreceptor, Dualchrome1, isolated from a cosmopolitan green alga.</title>
        <authorList>
            <person name="Suzuki S."/>
            <person name="Kawachi M."/>
        </authorList>
    </citation>
    <scope>NUCLEOTIDE SEQUENCE</scope>
    <source>
        <strain evidence="3">NIES 2893</strain>
    </source>
</reference>
<dbReference type="GO" id="GO:0005634">
    <property type="term" value="C:nucleus"/>
    <property type="evidence" value="ECO:0007669"/>
    <property type="project" value="TreeGrafter"/>
</dbReference>
<feature type="region of interest" description="Disordered" evidence="1">
    <location>
        <begin position="1"/>
        <end position="24"/>
    </location>
</feature>
<evidence type="ECO:0000256" key="1">
    <source>
        <dbReference type="SAM" id="MobiDB-lite"/>
    </source>
</evidence>
<dbReference type="Proteomes" id="UP000660262">
    <property type="component" value="Unassembled WGS sequence"/>
</dbReference>
<dbReference type="PANTHER" id="PTHR31606:SF1">
    <property type="entry name" value="WW DOMAIN BINDING PROTEIN 2, ISOFORM E"/>
    <property type="match status" value="1"/>
</dbReference>
<dbReference type="PANTHER" id="PTHR31606">
    <property type="entry name" value="WW DOMAIN BINDING PROTEIN 2, ISOFORM E"/>
    <property type="match status" value="1"/>
</dbReference>
<organism evidence="2">
    <name type="scientific">Pycnococcus provasolii</name>
    <dbReference type="NCBI Taxonomy" id="41880"/>
    <lineage>
        <taxon>Eukaryota</taxon>
        <taxon>Viridiplantae</taxon>
        <taxon>Chlorophyta</taxon>
        <taxon>Pseudoscourfieldiophyceae</taxon>
        <taxon>Pseudoscourfieldiales</taxon>
        <taxon>Pycnococcaceae</taxon>
        <taxon>Pycnococcus</taxon>
    </lineage>
</organism>
<dbReference type="CDD" id="cd13214">
    <property type="entry name" value="PH-GRAM_WBP2"/>
    <property type="match status" value="1"/>
</dbReference>
<dbReference type="OrthoDB" id="1259151at2759"/>
<accession>A0A6T5WSW8</accession>
<protein>
    <recommendedName>
        <fullName evidence="5">GRAM domain-containing protein</fullName>
    </recommendedName>
</protein>
<reference evidence="2" key="2">
    <citation type="submission" date="2021-01" db="EMBL/GenBank/DDBJ databases">
        <authorList>
            <person name="Corre E."/>
            <person name="Pelletier E."/>
            <person name="Niang G."/>
            <person name="Scheremetjew M."/>
            <person name="Finn R."/>
            <person name="Kale V."/>
            <person name="Holt S."/>
            <person name="Cochrane G."/>
            <person name="Meng A."/>
            <person name="Brown T."/>
            <person name="Cohen L."/>
        </authorList>
    </citation>
    <scope>NUCLEOTIDE SEQUENCE</scope>
    <source>
        <strain evidence="2">RCC251</strain>
    </source>
</reference>
<dbReference type="GO" id="GO:0031490">
    <property type="term" value="F:chromatin DNA binding"/>
    <property type="evidence" value="ECO:0007669"/>
    <property type="project" value="TreeGrafter"/>
</dbReference>
<keyword evidence="4" id="KW-1185">Reference proteome</keyword>
<evidence type="ECO:0008006" key="5">
    <source>
        <dbReference type="Google" id="ProtNLM"/>
    </source>
</evidence>
<gene>
    <name evidence="2" type="ORF">PPRO1472_LOCUS2357</name>
    <name evidence="3" type="ORF">PPROV_001092700</name>
</gene>
<dbReference type="InterPro" id="IPR044852">
    <property type="entry name" value="WBP2-like"/>
</dbReference>
<evidence type="ECO:0000313" key="4">
    <source>
        <dbReference type="Proteomes" id="UP000660262"/>
    </source>
</evidence>
<evidence type="ECO:0000313" key="3">
    <source>
        <dbReference type="EMBL" id="GHP12199.1"/>
    </source>
</evidence>
<name>A0A6T5WSW8_9CHLO</name>
<evidence type="ECO:0000313" key="2">
    <source>
        <dbReference type="EMBL" id="CAD8218908.1"/>
    </source>
</evidence>
<dbReference type="EMBL" id="BNJQ01000039">
    <property type="protein sequence ID" value="GHP12199.1"/>
    <property type="molecule type" value="Genomic_DNA"/>
</dbReference>